<evidence type="ECO:0000313" key="2">
    <source>
        <dbReference type="EMBL" id="KAF8569685.1"/>
    </source>
</evidence>
<gene>
    <name evidence="2" type="ORF">P879_04100</name>
</gene>
<dbReference type="Gene3D" id="3.40.50.150">
    <property type="entry name" value="Vaccinia Virus protein VP39"/>
    <property type="match status" value="1"/>
</dbReference>
<accession>A0A8T0DNZ4</accession>
<organism evidence="2 3">
    <name type="scientific">Paragonimus westermani</name>
    <dbReference type="NCBI Taxonomy" id="34504"/>
    <lineage>
        <taxon>Eukaryota</taxon>
        <taxon>Metazoa</taxon>
        <taxon>Spiralia</taxon>
        <taxon>Lophotrochozoa</taxon>
        <taxon>Platyhelminthes</taxon>
        <taxon>Trematoda</taxon>
        <taxon>Digenea</taxon>
        <taxon>Plagiorchiida</taxon>
        <taxon>Troglotremata</taxon>
        <taxon>Troglotrematidae</taxon>
        <taxon>Paragonimus</taxon>
    </lineage>
</organism>
<dbReference type="PANTHER" id="PTHR14911">
    <property type="entry name" value="THUMP DOMAIN-CONTAINING"/>
    <property type="match status" value="1"/>
</dbReference>
<proteinExistence type="predicted"/>
<dbReference type="GO" id="GO:0043527">
    <property type="term" value="C:tRNA methyltransferase complex"/>
    <property type="evidence" value="ECO:0007669"/>
    <property type="project" value="UniProtKB-ARBA"/>
</dbReference>
<keyword evidence="3" id="KW-1185">Reference proteome</keyword>
<protein>
    <recommendedName>
        <fullName evidence="1">Ribosomal RNA large subunit methyltransferase K/L-like methyltransferase domain-containing protein</fullName>
    </recommendedName>
</protein>
<feature type="domain" description="Ribosomal RNA large subunit methyltransferase K/L-like methyltransferase" evidence="1">
    <location>
        <begin position="199"/>
        <end position="368"/>
    </location>
</feature>
<sequence length="414" mass="46156">MYFLEQMMSGTPDCETVEILCTCSAGMEPLVRKELENFGVTLIRPFQGKLLFRVNLFRVPDLLSLKLVERLFWCLICKDVELFEDVSSITSLISGALNDVNWEYFSRVRRGNSLSNRECPSIFHPHPQLVKDMKARLFVRLRPKYLIRYTTLVHKTAVRCLEKCMGFEFSKDGTLEVNLMLSAGTLFLGLPLSKVPLSKRDYTTHSGLRSTSAAAVVRNSQGPLLLDPMCGKGILLCEAAIAGVGKRQKLVAADGGNKVEPSFVPYLIGSDSSAEQLQQAHQNLGHLQSDSQLPTVLWDLVICSVERYPFREKIFDQLVCDLPFGKKYGAHTQDSETFDKSALRNLYYHCAVVTKRSLSSDGRFSMLLGADLADCTVDKLTALSFDVVEQISLLLGTTKAVLISGRGHRSDTHS</sequence>
<dbReference type="Pfam" id="PF01170">
    <property type="entry name" value="UPF0020"/>
    <property type="match status" value="1"/>
</dbReference>
<dbReference type="AlphaFoldDB" id="A0A8T0DNZ4"/>
<evidence type="ECO:0000313" key="3">
    <source>
        <dbReference type="Proteomes" id="UP000699462"/>
    </source>
</evidence>
<dbReference type="PANTHER" id="PTHR14911:SF13">
    <property type="entry name" value="TRNA (GUANINE(6)-N2)-METHYLTRANSFERASE THUMP3"/>
    <property type="match status" value="1"/>
</dbReference>
<dbReference type="OrthoDB" id="2013972at2759"/>
<name>A0A8T0DNZ4_9TREM</name>
<dbReference type="CDD" id="cd11715">
    <property type="entry name" value="THUMP_AdoMetMT"/>
    <property type="match status" value="1"/>
</dbReference>
<dbReference type="InterPro" id="IPR029063">
    <property type="entry name" value="SAM-dependent_MTases_sf"/>
</dbReference>
<dbReference type="EMBL" id="JTDF01001681">
    <property type="protein sequence ID" value="KAF8569685.1"/>
    <property type="molecule type" value="Genomic_DNA"/>
</dbReference>
<dbReference type="Proteomes" id="UP000699462">
    <property type="component" value="Unassembled WGS sequence"/>
</dbReference>
<reference evidence="2 3" key="1">
    <citation type="submission" date="2019-07" db="EMBL/GenBank/DDBJ databases">
        <title>Annotation for the trematode Paragonimus westermani.</title>
        <authorList>
            <person name="Choi Y.-J."/>
        </authorList>
    </citation>
    <scope>NUCLEOTIDE SEQUENCE [LARGE SCALE GENOMIC DNA]</scope>
    <source>
        <strain evidence="2">180907_Pwestermani</strain>
    </source>
</reference>
<dbReference type="GO" id="GO:0030488">
    <property type="term" value="P:tRNA methylation"/>
    <property type="evidence" value="ECO:0007669"/>
    <property type="project" value="TreeGrafter"/>
</dbReference>
<dbReference type="Gene3D" id="3.30.2130.30">
    <property type="match status" value="1"/>
</dbReference>
<dbReference type="GO" id="GO:0016423">
    <property type="term" value="F:tRNA (guanine) methyltransferase activity"/>
    <property type="evidence" value="ECO:0007669"/>
    <property type="project" value="TreeGrafter"/>
</dbReference>
<evidence type="ECO:0000259" key="1">
    <source>
        <dbReference type="Pfam" id="PF01170"/>
    </source>
</evidence>
<comment type="caution">
    <text evidence="2">The sequence shown here is derived from an EMBL/GenBank/DDBJ whole genome shotgun (WGS) entry which is preliminary data.</text>
</comment>
<dbReference type="InterPro" id="IPR000241">
    <property type="entry name" value="RlmKL-like_Mtase"/>
</dbReference>
<dbReference type="SUPFAM" id="SSF53335">
    <property type="entry name" value="S-adenosyl-L-methionine-dependent methyltransferases"/>
    <property type="match status" value="1"/>
</dbReference>